<accession>A0ACC2GY68</accession>
<reference evidence="1" key="1">
    <citation type="submission" date="2021-05" db="EMBL/GenBank/DDBJ databases">
        <authorList>
            <person name="Pan Q."/>
            <person name="Jouanno E."/>
            <person name="Zahm M."/>
            <person name="Klopp C."/>
            <person name="Cabau C."/>
            <person name="Louis A."/>
            <person name="Berthelot C."/>
            <person name="Parey E."/>
            <person name="Roest Crollius H."/>
            <person name="Montfort J."/>
            <person name="Robinson-Rechavi M."/>
            <person name="Bouchez O."/>
            <person name="Lampietro C."/>
            <person name="Lopez Roques C."/>
            <person name="Donnadieu C."/>
            <person name="Postlethwait J."/>
            <person name="Bobe J."/>
            <person name="Dillon D."/>
            <person name="Chandos A."/>
            <person name="von Hippel F."/>
            <person name="Guiguen Y."/>
        </authorList>
    </citation>
    <scope>NUCLEOTIDE SEQUENCE</scope>
    <source>
        <strain evidence="1">YG-Jan2019</strain>
    </source>
</reference>
<comment type="caution">
    <text evidence="1">The sequence shown here is derived from an EMBL/GenBank/DDBJ whole genome shotgun (WGS) entry which is preliminary data.</text>
</comment>
<organism evidence="1 2">
    <name type="scientific">Dallia pectoralis</name>
    <name type="common">Alaska blackfish</name>
    <dbReference type="NCBI Taxonomy" id="75939"/>
    <lineage>
        <taxon>Eukaryota</taxon>
        <taxon>Metazoa</taxon>
        <taxon>Chordata</taxon>
        <taxon>Craniata</taxon>
        <taxon>Vertebrata</taxon>
        <taxon>Euteleostomi</taxon>
        <taxon>Actinopterygii</taxon>
        <taxon>Neopterygii</taxon>
        <taxon>Teleostei</taxon>
        <taxon>Protacanthopterygii</taxon>
        <taxon>Esociformes</taxon>
        <taxon>Umbridae</taxon>
        <taxon>Dallia</taxon>
    </lineage>
</organism>
<name>A0ACC2GY68_DALPE</name>
<protein>
    <submittedName>
        <fullName evidence="1">Uncharacterized protein</fullName>
    </submittedName>
</protein>
<keyword evidence="2" id="KW-1185">Reference proteome</keyword>
<dbReference type="Proteomes" id="UP001157502">
    <property type="component" value="Chromosome 7"/>
</dbReference>
<dbReference type="EMBL" id="CM055734">
    <property type="protein sequence ID" value="KAJ8008698.1"/>
    <property type="molecule type" value="Genomic_DNA"/>
</dbReference>
<evidence type="ECO:0000313" key="2">
    <source>
        <dbReference type="Proteomes" id="UP001157502"/>
    </source>
</evidence>
<sequence>MEGLDRRETLERLRTCKRLARLKIKNQARDTENQIEEAFEMLHKFLQRQECARISALKEEERQKIKSIMQRYMTCLFVLLGTEPKLY</sequence>
<evidence type="ECO:0000313" key="1">
    <source>
        <dbReference type="EMBL" id="KAJ8008698.1"/>
    </source>
</evidence>
<gene>
    <name evidence="1" type="ORF">DPEC_G00081110</name>
</gene>
<proteinExistence type="predicted"/>